<comment type="caution">
    <text evidence="2">The sequence shown here is derived from an EMBL/GenBank/DDBJ whole genome shotgun (WGS) entry which is preliminary data.</text>
</comment>
<dbReference type="RefSeq" id="WP_204017701.1">
    <property type="nucleotide sequence ID" value="NZ_BOOG01000043.1"/>
</dbReference>
<feature type="region of interest" description="Disordered" evidence="1">
    <location>
        <begin position="123"/>
        <end position="179"/>
    </location>
</feature>
<dbReference type="EMBL" id="BOOG01000043">
    <property type="protein sequence ID" value="GIH72028.1"/>
    <property type="molecule type" value="Genomic_DNA"/>
</dbReference>
<evidence type="ECO:0000256" key="1">
    <source>
        <dbReference type="SAM" id="MobiDB-lite"/>
    </source>
</evidence>
<organism evidence="2 3">
    <name type="scientific">Sphaerimonospora thailandensis</name>
    <dbReference type="NCBI Taxonomy" id="795644"/>
    <lineage>
        <taxon>Bacteria</taxon>
        <taxon>Bacillati</taxon>
        <taxon>Actinomycetota</taxon>
        <taxon>Actinomycetes</taxon>
        <taxon>Streptosporangiales</taxon>
        <taxon>Streptosporangiaceae</taxon>
        <taxon>Sphaerimonospora</taxon>
    </lineage>
</organism>
<proteinExistence type="predicted"/>
<feature type="compositionally biased region" description="Low complexity" evidence="1">
    <location>
        <begin position="146"/>
        <end position="164"/>
    </location>
</feature>
<reference evidence="2" key="1">
    <citation type="submission" date="2021-01" db="EMBL/GenBank/DDBJ databases">
        <title>Whole genome shotgun sequence of Sphaerimonospora thailandensis NBRC 107569.</title>
        <authorList>
            <person name="Komaki H."/>
            <person name="Tamura T."/>
        </authorList>
    </citation>
    <scope>NUCLEOTIDE SEQUENCE</scope>
    <source>
        <strain evidence="2">NBRC 107569</strain>
    </source>
</reference>
<dbReference type="Proteomes" id="UP000610966">
    <property type="component" value="Unassembled WGS sequence"/>
</dbReference>
<name>A0A8J3RGP0_9ACTN</name>
<evidence type="ECO:0000313" key="3">
    <source>
        <dbReference type="Proteomes" id="UP000610966"/>
    </source>
</evidence>
<dbReference type="AlphaFoldDB" id="A0A8J3RGP0"/>
<evidence type="ECO:0000313" key="2">
    <source>
        <dbReference type="EMBL" id="GIH72028.1"/>
    </source>
</evidence>
<gene>
    <name evidence="2" type="ORF">Mth01_42810</name>
</gene>
<keyword evidence="3" id="KW-1185">Reference proteome</keyword>
<protein>
    <submittedName>
        <fullName evidence="2">Uncharacterized protein</fullName>
    </submittedName>
</protein>
<sequence>MPGTPPMKTPAEFAPTTADMSQILLSVRHAVEAVADHDLPHVVTAGRDQIMCASHMRDASPYGQAGPAAVHPLVVAYREVTGYTNAALSHLNQATLDTATPTQRPGVMVALSILDRRRDPSIPTALFDTPLEGSAPPEAARFTTGAASPPSISRSTRSQSASMPTSDTSRHGGKLTRGG</sequence>
<accession>A0A8J3RGP0</accession>